<organism evidence="2 3">
    <name type="scientific">Gigaspora margarita</name>
    <dbReference type="NCBI Taxonomy" id="4874"/>
    <lineage>
        <taxon>Eukaryota</taxon>
        <taxon>Fungi</taxon>
        <taxon>Fungi incertae sedis</taxon>
        <taxon>Mucoromycota</taxon>
        <taxon>Glomeromycotina</taxon>
        <taxon>Glomeromycetes</taxon>
        <taxon>Diversisporales</taxon>
        <taxon>Gigasporaceae</taxon>
        <taxon>Gigaspora</taxon>
    </lineage>
</organism>
<reference evidence="2 3" key="1">
    <citation type="submission" date="2021-06" db="EMBL/GenBank/DDBJ databases">
        <authorList>
            <person name="Kallberg Y."/>
            <person name="Tangrot J."/>
            <person name="Rosling A."/>
        </authorList>
    </citation>
    <scope>NUCLEOTIDE SEQUENCE [LARGE SCALE GENOMIC DNA]</scope>
    <source>
        <strain evidence="2 3">120-4 pot B 10/14</strain>
    </source>
</reference>
<feature type="compositionally biased region" description="Basic and acidic residues" evidence="1">
    <location>
        <begin position="24"/>
        <end position="33"/>
    </location>
</feature>
<feature type="compositionally biased region" description="Basic and acidic residues" evidence="1">
    <location>
        <begin position="42"/>
        <end position="52"/>
    </location>
</feature>
<feature type="non-terminal residue" evidence="2">
    <location>
        <position position="52"/>
    </location>
</feature>
<feature type="region of interest" description="Disordered" evidence="1">
    <location>
        <begin position="24"/>
        <end position="52"/>
    </location>
</feature>
<evidence type="ECO:0000313" key="3">
    <source>
        <dbReference type="Proteomes" id="UP000789901"/>
    </source>
</evidence>
<name>A0ABN7WIV0_GIGMA</name>
<dbReference type="Proteomes" id="UP000789901">
    <property type="component" value="Unassembled WGS sequence"/>
</dbReference>
<proteinExistence type="predicted"/>
<gene>
    <name evidence="2" type="ORF">GMARGA_LOCUS31371</name>
</gene>
<accession>A0ABN7WIV0</accession>
<keyword evidence="3" id="KW-1185">Reference proteome</keyword>
<evidence type="ECO:0000256" key="1">
    <source>
        <dbReference type="SAM" id="MobiDB-lite"/>
    </source>
</evidence>
<comment type="caution">
    <text evidence="2">The sequence shown here is derived from an EMBL/GenBank/DDBJ whole genome shotgun (WGS) entry which is preliminary data.</text>
</comment>
<evidence type="ECO:0000313" key="2">
    <source>
        <dbReference type="EMBL" id="CAG8833074.1"/>
    </source>
</evidence>
<sequence>MKTKAQKQSEIVLIEERKDAKITKQRAEEDNAKNIKKLRSMHQREDACRSKD</sequence>
<dbReference type="EMBL" id="CAJVQB010046647">
    <property type="protein sequence ID" value="CAG8833074.1"/>
    <property type="molecule type" value="Genomic_DNA"/>
</dbReference>
<protein>
    <submittedName>
        <fullName evidence="2">545_t:CDS:1</fullName>
    </submittedName>
</protein>